<dbReference type="Gene3D" id="3.10.50.40">
    <property type="match status" value="1"/>
</dbReference>
<dbReference type="GO" id="GO:0003755">
    <property type="term" value="F:peptidyl-prolyl cis-trans isomerase activity"/>
    <property type="evidence" value="ECO:0007669"/>
    <property type="project" value="UniProtKB-KW"/>
</dbReference>
<feature type="domain" description="PPIase FKBP-type" evidence="8">
    <location>
        <begin position="240"/>
        <end position="325"/>
    </location>
</feature>
<evidence type="ECO:0000256" key="1">
    <source>
        <dbReference type="ARBA" id="ARBA00000971"/>
    </source>
</evidence>
<keyword evidence="7" id="KW-0732">Signal</keyword>
<evidence type="ECO:0000313" key="10">
    <source>
        <dbReference type="Proteomes" id="UP000543556"/>
    </source>
</evidence>
<dbReference type="PANTHER" id="PTHR43811">
    <property type="entry name" value="FKBP-TYPE PEPTIDYL-PROLYL CIS-TRANS ISOMERASE FKPA"/>
    <property type="match status" value="1"/>
</dbReference>
<dbReference type="EC" id="5.2.1.8" evidence="3 6"/>
<sequence length="325" mass="32999">MRRLLALLLPLLLMVTACGAGSQAATSSTPTASAAVTIPPAHAETLASVKVADQGKGKAPKVSFGQPLKITAESMKLIKDGTGAAVKDGQTIVFHEIALDPATGKTVGENFTKAAGGTITLSATFKTQFPLVYATFTAAKIGAYLAYGTPATPAVAASSTAAAQPARAASLSVFQITSAKDPAKLMSASGVKALEKAGGLPTAKFNAKGVPSITIPKKDAPADLAVQVLTEGKGDVVKASDTISAWYTGWSWSDAKKFDSAYDRGAAASFSLAQVIPGWTMGLAGQKVGSTVLLTIPSSLAYGDSPQSGQPSGPLVFVVKIDSKK</sequence>
<evidence type="ECO:0000256" key="6">
    <source>
        <dbReference type="PROSITE-ProRule" id="PRU00277"/>
    </source>
</evidence>
<evidence type="ECO:0000256" key="4">
    <source>
        <dbReference type="ARBA" id="ARBA00023110"/>
    </source>
</evidence>
<evidence type="ECO:0000256" key="2">
    <source>
        <dbReference type="ARBA" id="ARBA00006577"/>
    </source>
</evidence>
<organism evidence="9 10">
    <name type="scientific">Arthrobacter wenxiniae</name>
    <dbReference type="NCBI Taxonomy" id="2713570"/>
    <lineage>
        <taxon>Bacteria</taxon>
        <taxon>Bacillati</taxon>
        <taxon>Actinomycetota</taxon>
        <taxon>Actinomycetes</taxon>
        <taxon>Micrococcales</taxon>
        <taxon>Micrococcaceae</taxon>
        <taxon>Arthrobacter</taxon>
    </lineage>
</organism>
<feature type="chain" id="PRO_5039708835" description="peptidylprolyl isomerase" evidence="7">
    <location>
        <begin position="20"/>
        <end position="325"/>
    </location>
</feature>
<evidence type="ECO:0000256" key="3">
    <source>
        <dbReference type="ARBA" id="ARBA00013194"/>
    </source>
</evidence>
<comment type="similarity">
    <text evidence="2">Belongs to the FKBP-type PPIase family.</text>
</comment>
<dbReference type="Pfam" id="PF00254">
    <property type="entry name" value="FKBP_C"/>
    <property type="match status" value="1"/>
</dbReference>
<dbReference type="SUPFAM" id="SSF54534">
    <property type="entry name" value="FKBP-like"/>
    <property type="match status" value="1"/>
</dbReference>
<dbReference type="PROSITE" id="PS50059">
    <property type="entry name" value="FKBP_PPIASE"/>
    <property type="match status" value="1"/>
</dbReference>
<evidence type="ECO:0000256" key="5">
    <source>
        <dbReference type="ARBA" id="ARBA00023235"/>
    </source>
</evidence>
<dbReference type="InterPro" id="IPR001179">
    <property type="entry name" value="PPIase_FKBP_dom"/>
</dbReference>
<dbReference type="PANTHER" id="PTHR43811:SF19">
    <property type="entry name" value="39 KDA FK506-BINDING NUCLEAR PROTEIN"/>
    <property type="match status" value="1"/>
</dbReference>
<evidence type="ECO:0000259" key="8">
    <source>
        <dbReference type="PROSITE" id="PS50059"/>
    </source>
</evidence>
<evidence type="ECO:0000256" key="7">
    <source>
        <dbReference type="SAM" id="SignalP"/>
    </source>
</evidence>
<keyword evidence="10" id="KW-1185">Reference proteome</keyword>
<dbReference type="EMBL" id="JAAMFM010000023">
    <property type="protein sequence ID" value="NVM96020.1"/>
    <property type="molecule type" value="Genomic_DNA"/>
</dbReference>
<evidence type="ECO:0000313" key="9">
    <source>
        <dbReference type="EMBL" id="NVM96020.1"/>
    </source>
</evidence>
<name>A0A7Y7IIE9_9MICC</name>
<comment type="catalytic activity">
    <reaction evidence="1 6">
        <text>[protein]-peptidylproline (omega=180) = [protein]-peptidylproline (omega=0)</text>
        <dbReference type="Rhea" id="RHEA:16237"/>
        <dbReference type="Rhea" id="RHEA-COMP:10747"/>
        <dbReference type="Rhea" id="RHEA-COMP:10748"/>
        <dbReference type="ChEBI" id="CHEBI:83833"/>
        <dbReference type="ChEBI" id="CHEBI:83834"/>
        <dbReference type="EC" id="5.2.1.8"/>
    </reaction>
</comment>
<dbReference type="RefSeq" id="WP_176635740.1">
    <property type="nucleotide sequence ID" value="NZ_JAAMFM010000023.1"/>
</dbReference>
<accession>A0A7Y7IIE9</accession>
<dbReference type="InterPro" id="IPR046357">
    <property type="entry name" value="PPIase_dom_sf"/>
</dbReference>
<feature type="signal peptide" evidence="7">
    <location>
        <begin position="1"/>
        <end position="19"/>
    </location>
</feature>
<keyword evidence="5 6" id="KW-0413">Isomerase</keyword>
<comment type="caution">
    <text evidence="9">The sequence shown here is derived from an EMBL/GenBank/DDBJ whole genome shotgun (WGS) entry which is preliminary data.</text>
</comment>
<proteinExistence type="inferred from homology"/>
<dbReference type="Proteomes" id="UP000543556">
    <property type="component" value="Unassembled WGS sequence"/>
</dbReference>
<dbReference type="PROSITE" id="PS51257">
    <property type="entry name" value="PROKAR_LIPOPROTEIN"/>
    <property type="match status" value="1"/>
</dbReference>
<dbReference type="AlphaFoldDB" id="A0A7Y7IIE9"/>
<keyword evidence="4 6" id="KW-0697">Rotamase</keyword>
<gene>
    <name evidence="9" type="ORF">G6034_14130</name>
</gene>
<reference evidence="9 10" key="1">
    <citation type="submission" date="2020-02" db="EMBL/GenBank/DDBJ databases">
        <title>Genome sequence of strain AETb3-4.</title>
        <authorList>
            <person name="Gao J."/>
            <person name="Zhang X."/>
        </authorList>
    </citation>
    <scope>NUCLEOTIDE SEQUENCE [LARGE SCALE GENOMIC DNA]</scope>
    <source>
        <strain evidence="9 10">AETb3-4</strain>
    </source>
</reference>
<protein>
    <recommendedName>
        <fullName evidence="3 6">peptidylprolyl isomerase</fullName>
        <ecNumber evidence="3 6">5.2.1.8</ecNumber>
    </recommendedName>
</protein>